<proteinExistence type="predicted"/>
<evidence type="ECO:0000313" key="2">
    <source>
        <dbReference type="Proteomes" id="UP000078559"/>
    </source>
</evidence>
<name>A0A194W169_CYTMA</name>
<keyword evidence="2" id="KW-1185">Reference proteome</keyword>
<organism evidence="1 2">
    <name type="scientific">Cytospora mali</name>
    <name type="common">Apple Valsa canker fungus</name>
    <name type="synonym">Valsa mali</name>
    <dbReference type="NCBI Taxonomy" id="578113"/>
    <lineage>
        <taxon>Eukaryota</taxon>
        <taxon>Fungi</taxon>
        <taxon>Dikarya</taxon>
        <taxon>Ascomycota</taxon>
        <taxon>Pezizomycotina</taxon>
        <taxon>Sordariomycetes</taxon>
        <taxon>Sordariomycetidae</taxon>
        <taxon>Diaporthales</taxon>
        <taxon>Cytosporaceae</taxon>
        <taxon>Cytospora</taxon>
    </lineage>
</organism>
<accession>A0A194W169</accession>
<dbReference type="Proteomes" id="UP000078559">
    <property type="component" value="Chromosome 5"/>
</dbReference>
<dbReference type="AlphaFoldDB" id="A0A194W169"/>
<gene>
    <name evidence="1" type="ORF">VM1G_05467</name>
</gene>
<evidence type="ECO:0000313" key="1">
    <source>
        <dbReference type="EMBL" id="KUI69780.1"/>
    </source>
</evidence>
<protein>
    <submittedName>
        <fullName evidence="1">Uncharacterized protein</fullName>
    </submittedName>
</protein>
<dbReference type="EMBL" id="CM003102">
    <property type="protein sequence ID" value="KUI69780.1"/>
    <property type="molecule type" value="Genomic_DNA"/>
</dbReference>
<sequence length="124" mass="13612">MINKTVWGWLWYRSPTQLPDNLLDGTSVKAEGGTENGHPAAFGATPVLAPSNNPTSSVEMALSFQDGGMELTWSFKLCMLWLGRLASMLARSPSPSVELTTFFPNLEVFIMLHEAERSDPAEIP</sequence>
<reference evidence="1" key="1">
    <citation type="submission" date="2014-12" db="EMBL/GenBank/DDBJ databases">
        <title>Genome Sequence of Valsa Canker Pathogens Uncovers a Specific Adaption of Colonization on Woody Bark.</title>
        <authorList>
            <person name="Yin Z."/>
            <person name="Liu H."/>
            <person name="Gao X."/>
            <person name="Li Z."/>
            <person name="Song N."/>
            <person name="Ke X."/>
            <person name="Dai Q."/>
            <person name="Wu Y."/>
            <person name="Sun Y."/>
            <person name="Xu J.-R."/>
            <person name="Kang Z.K."/>
            <person name="Wang L."/>
            <person name="Huang L."/>
        </authorList>
    </citation>
    <scope>NUCLEOTIDE SEQUENCE [LARGE SCALE GENOMIC DNA]</scope>
    <source>
        <strain evidence="1">03-8</strain>
    </source>
</reference>